<dbReference type="EMBL" id="JAALHA020000005">
    <property type="protein sequence ID" value="MDR9895753.1"/>
    <property type="molecule type" value="Genomic_DNA"/>
</dbReference>
<gene>
    <name evidence="1" type="ORF">G7B40_014430</name>
</gene>
<keyword evidence="2" id="KW-1185">Reference proteome</keyword>
<accession>A0AAP5I9N2</accession>
<comment type="caution">
    <text evidence="1">The sequence shown here is derived from an EMBL/GenBank/DDBJ whole genome shotgun (WGS) entry which is preliminary data.</text>
</comment>
<reference evidence="2" key="1">
    <citation type="journal article" date="2021" name="Science">
        <title>Hunting the eagle killer: A cyanobacterial neurotoxin causes vacuolar myelinopathy.</title>
        <authorList>
            <person name="Breinlinger S."/>
            <person name="Phillips T.J."/>
            <person name="Haram B.N."/>
            <person name="Mares J."/>
            <person name="Martinez Yerena J.A."/>
            <person name="Hrouzek P."/>
            <person name="Sobotka R."/>
            <person name="Henderson W.M."/>
            <person name="Schmieder P."/>
            <person name="Williams S.M."/>
            <person name="Lauderdale J.D."/>
            <person name="Wilde H.D."/>
            <person name="Gerrin W."/>
            <person name="Kust A."/>
            <person name="Washington J.W."/>
            <person name="Wagner C."/>
            <person name="Geier B."/>
            <person name="Liebeke M."/>
            <person name="Enke H."/>
            <person name="Niedermeyer T.H.J."/>
            <person name="Wilde S.B."/>
        </authorList>
    </citation>
    <scope>NUCLEOTIDE SEQUENCE [LARGE SCALE GENOMIC DNA]</scope>
    <source>
        <strain evidence="2">Thurmond2011</strain>
    </source>
</reference>
<organism evidence="1 2">
    <name type="scientific">Aetokthonos hydrillicola Thurmond2011</name>
    <dbReference type="NCBI Taxonomy" id="2712845"/>
    <lineage>
        <taxon>Bacteria</taxon>
        <taxon>Bacillati</taxon>
        <taxon>Cyanobacteriota</taxon>
        <taxon>Cyanophyceae</taxon>
        <taxon>Nostocales</taxon>
        <taxon>Hapalosiphonaceae</taxon>
        <taxon>Aetokthonos</taxon>
    </lineage>
</organism>
<evidence type="ECO:0000313" key="1">
    <source>
        <dbReference type="EMBL" id="MDR9895753.1"/>
    </source>
</evidence>
<sequence>MELIHAKIDAGGKPTTLFIQRDLLAVGLVKRDEKGRYAIAPLKYFEGL</sequence>
<dbReference type="RefSeq" id="WP_208340457.1">
    <property type="nucleotide sequence ID" value="NZ_CAWQFN010000669.1"/>
</dbReference>
<evidence type="ECO:0000313" key="2">
    <source>
        <dbReference type="Proteomes" id="UP000667802"/>
    </source>
</evidence>
<dbReference type="AlphaFoldDB" id="A0AAP5I9N2"/>
<name>A0AAP5I9N2_9CYAN</name>
<protein>
    <submittedName>
        <fullName evidence="1">Uncharacterized protein</fullName>
    </submittedName>
</protein>
<proteinExistence type="predicted"/>
<dbReference type="Proteomes" id="UP000667802">
    <property type="component" value="Unassembled WGS sequence"/>
</dbReference>